<feature type="chain" id="PRO_5012003030" description="LPXTG-motif cell wall anchor domain-containing protein" evidence="2">
    <location>
        <begin position="25"/>
        <end position="532"/>
    </location>
</feature>
<keyword evidence="1" id="KW-1133">Transmembrane helix</keyword>
<sequence>MKKMISCIASLALIAAIPSTAAFAADIEPASEPIAVVSTDEKTDISNIVGHWKYQIAEEGKNVTSNVTDSGFIDVKDDGTYVYTDLDGNTHTGTVRVDYDTFGGTDHVPFFAFYEGDKFFVGCYCDQNDRDVYITGNGGMSQLVREAQSNDSSEKNAVPEILDEKNADKKEIAVSKMEDFNTIMAIMNASPMYTVVDAVVNDHVLVTDERFTNIADFKNFIADTVTGDLRDRFINECDECFTEYDGSLYVKTVGRSFFNFETEYGIAVIDPAMDGFSALTIGGNQLFGNGKADFRSEDGKWKISNYEYGEWRDIMAVESYDFSSVAGIWYEDTEGSSSVFNIRTDGKFTYSYDGGSDFGTLQPMYWLNENEEKIIGLELVNNSEMSFHAGFKAPEESPCNDIYLEQEGSSVHFIRHEEPGKYTVEQLSDMAAKDYEEKTGVRPANTLPMINADDSVTVALYDENKEPFDAYILDPDTGKGEIHSDKSAVNLPQTGNNSLGTAGMAAAAMMFTIAGAFAVVKSGLLRKKENEE</sequence>
<evidence type="ECO:0000313" key="4">
    <source>
        <dbReference type="Proteomes" id="UP000184394"/>
    </source>
</evidence>
<feature type="transmembrane region" description="Helical" evidence="1">
    <location>
        <begin position="499"/>
        <end position="520"/>
    </location>
</feature>
<gene>
    <name evidence="3" type="ORF">SAMN04487860_106122</name>
</gene>
<keyword evidence="2" id="KW-0732">Signal</keyword>
<dbReference type="EMBL" id="FRCT01000006">
    <property type="protein sequence ID" value="SHM54545.1"/>
    <property type="molecule type" value="Genomic_DNA"/>
</dbReference>
<dbReference type="RefSeq" id="WP_072950535.1">
    <property type="nucleotide sequence ID" value="NZ_FRCT01000006.1"/>
</dbReference>
<proteinExistence type="predicted"/>
<keyword evidence="1" id="KW-0472">Membrane</keyword>
<dbReference type="OrthoDB" id="1814606at2"/>
<dbReference type="Proteomes" id="UP000184394">
    <property type="component" value="Unassembled WGS sequence"/>
</dbReference>
<evidence type="ECO:0000313" key="3">
    <source>
        <dbReference type="EMBL" id="SHM54545.1"/>
    </source>
</evidence>
<name>A0A1M7JNS1_RUMFL</name>
<dbReference type="AlphaFoldDB" id="A0A1M7JNS1"/>
<evidence type="ECO:0000256" key="1">
    <source>
        <dbReference type="SAM" id="Phobius"/>
    </source>
</evidence>
<evidence type="ECO:0000256" key="2">
    <source>
        <dbReference type="SAM" id="SignalP"/>
    </source>
</evidence>
<protein>
    <recommendedName>
        <fullName evidence="5">LPXTG-motif cell wall anchor domain-containing protein</fullName>
    </recommendedName>
</protein>
<organism evidence="3 4">
    <name type="scientific">Ruminococcus flavefaciens</name>
    <dbReference type="NCBI Taxonomy" id="1265"/>
    <lineage>
        <taxon>Bacteria</taxon>
        <taxon>Bacillati</taxon>
        <taxon>Bacillota</taxon>
        <taxon>Clostridia</taxon>
        <taxon>Eubacteriales</taxon>
        <taxon>Oscillospiraceae</taxon>
        <taxon>Ruminococcus</taxon>
    </lineage>
</organism>
<evidence type="ECO:0008006" key="5">
    <source>
        <dbReference type="Google" id="ProtNLM"/>
    </source>
</evidence>
<accession>A0A1M7JNS1</accession>
<feature type="signal peptide" evidence="2">
    <location>
        <begin position="1"/>
        <end position="24"/>
    </location>
</feature>
<keyword evidence="1" id="KW-0812">Transmembrane</keyword>
<reference evidence="3 4" key="1">
    <citation type="submission" date="2016-11" db="EMBL/GenBank/DDBJ databases">
        <authorList>
            <person name="Jaros S."/>
            <person name="Januszkiewicz K."/>
            <person name="Wedrychowicz H."/>
        </authorList>
    </citation>
    <scope>NUCLEOTIDE SEQUENCE [LARGE SCALE GENOMIC DNA]</scope>
    <source>
        <strain evidence="3 4">Y1</strain>
    </source>
</reference>